<proteinExistence type="predicted"/>
<keyword evidence="1" id="KW-0472">Membrane</keyword>
<evidence type="ECO:0000256" key="1">
    <source>
        <dbReference type="SAM" id="Phobius"/>
    </source>
</evidence>
<keyword evidence="1" id="KW-1133">Transmembrane helix</keyword>
<dbReference type="PANTHER" id="PTHR37783">
    <property type="entry name" value="MEMBRANE PROTEIN, PUTATIVE (AFU_ORTHOLOGUE AFUA_1G04315)-RELATED"/>
    <property type="match status" value="1"/>
</dbReference>
<keyword evidence="4" id="KW-1185">Reference proteome</keyword>
<gene>
    <name evidence="3" type="ORF">B0T25DRAFT_584726</name>
</gene>
<reference evidence="3" key="2">
    <citation type="submission" date="2023-06" db="EMBL/GenBank/DDBJ databases">
        <authorList>
            <consortium name="Lawrence Berkeley National Laboratory"/>
            <person name="Haridas S."/>
            <person name="Hensen N."/>
            <person name="Bonometti L."/>
            <person name="Westerberg I."/>
            <person name="Brannstrom I.O."/>
            <person name="Guillou S."/>
            <person name="Cros-Aarteil S."/>
            <person name="Calhoun S."/>
            <person name="Kuo A."/>
            <person name="Mondo S."/>
            <person name="Pangilinan J."/>
            <person name="Riley R."/>
            <person name="Labutti K."/>
            <person name="Andreopoulos B."/>
            <person name="Lipzen A."/>
            <person name="Chen C."/>
            <person name="Yanf M."/>
            <person name="Daum C."/>
            <person name="Ng V."/>
            <person name="Clum A."/>
            <person name="Steindorff A."/>
            <person name="Ohm R."/>
            <person name="Martin F."/>
            <person name="Silar P."/>
            <person name="Natvig D."/>
            <person name="Lalanne C."/>
            <person name="Gautier V."/>
            <person name="Ament-Velasquez S.L."/>
            <person name="Kruys A."/>
            <person name="Hutchinson M.I."/>
            <person name="Powell A.J."/>
            <person name="Barry K."/>
            <person name="Miller A.N."/>
            <person name="Grigoriev I.V."/>
            <person name="Debuchy R."/>
            <person name="Gladieux P."/>
            <person name="Thoren M.H."/>
            <person name="Johannesson H."/>
        </authorList>
    </citation>
    <scope>NUCLEOTIDE SEQUENCE</scope>
    <source>
        <strain evidence="3">CBS 955.72</strain>
    </source>
</reference>
<dbReference type="Pfam" id="PF10615">
    <property type="entry name" value="DUF2470"/>
    <property type="match status" value="1"/>
</dbReference>
<evidence type="ECO:0000259" key="2">
    <source>
        <dbReference type="Pfam" id="PF10615"/>
    </source>
</evidence>
<dbReference type="InterPro" id="IPR019595">
    <property type="entry name" value="DUF2470"/>
</dbReference>
<reference evidence="3" key="1">
    <citation type="journal article" date="2023" name="Mol. Phylogenet. Evol.">
        <title>Genome-scale phylogeny and comparative genomics of the fungal order Sordariales.</title>
        <authorList>
            <person name="Hensen N."/>
            <person name="Bonometti L."/>
            <person name="Westerberg I."/>
            <person name="Brannstrom I.O."/>
            <person name="Guillou S."/>
            <person name="Cros-Aarteil S."/>
            <person name="Calhoun S."/>
            <person name="Haridas S."/>
            <person name="Kuo A."/>
            <person name="Mondo S."/>
            <person name="Pangilinan J."/>
            <person name="Riley R."/>
            <person name="LaButti K."/>
            <person name="Andreopoulos B."/>
            <person name="Lipzen A."/>
            <person name="Chen C."/>
            <person name="Yan M."/>
            <person name="Daum C."/>
            <person name="Ng V."/>
            <person name="Clum A."/>
            <person name="Steindorff A."/>
            <person name="Ohm R.A."/>
            <person name="Martin F."/>
            <person name="Silar P."/>
            <person name="Natvig D.O."/>
            <person name="Lalanne C."/>
            <person name="Gautier V."/>
            <person name="Ament-Velasquez S.L."/>
            <person name="Kruys A."/>
            <person name="Hutchinson M.I."/>
            <person name="Powell A.J."/>
            <person name="Barry K."/>
            <person name="Miller A.N."/>
            <person name="Grigoriev I.V."/>
            <person name="Debuchy R."/>
            <person name="Gladieux P."/>
            <person name="Hiltunen Thoren M."/>
            <person name="Johannesson H."/>
        </authorList>
    </citation>
    <scope>NUCLEOTIDE SEQUENCE</scope>
    <source>
        <strain evidence="3">CBS 955.72</strain>
    </source>
</reference>
<evidence type="ECO:0000313" key="3">
    <source>
        <dbReference type="EMBL" id="KAK3343866.1"/>
    </source>
</evidence>
<dbReference type="PANTHER" id="PTHR37783:SF1">
    <property type="entry name" value="MEMBRANE PROTEIN, PUTATIVE (AFU_ORTHOLOGUE AFUA_1G04315)-RELATED"/>
    <property type="match status" value="1"/>
</dbReference>
<feature type="transmembrane region" description="Helical" evidence="1">
    <location>
        <begin position="129"/>
        <end position="151"/>
    </location>
</feature>
<dbReference type="InterPro" id="IPR037119">
    <property type="entry name" value="Haem_oxidase_HugZ-like_sf"/>
</dbReference>
<sequence length="244" mass="26602">MADPTSIPPAAKARTIAHMNKDHTTDLAHILQHFNGVSPSAANTTTRMVDIDLASITAVTGREPDLHTHVVPLDPPMAKWDDRRQRLIDMTMAARAALGVVTPEGEGDHGAAHGRVLVKGFYPPRGADWISFVAVSFYWVCLAAVRAGVAAEGTGLGGWLDWGFPYGAGGFGWLVEAIFVPVLGIHLGEVFWLERTRLSRYGVARGSTAWFLWLGSVFLEGLPAFFRFDGVVRGLERKLERKGK</sequence>
<accession>A0AAJ0H8Q9</accession>
<organism evidence="3 4">
    <name type="scientific">Lasiosphaeria hispida</name>
    <dbReference type="NCBI Taxonomy" id="260671"/>
    <lineage>
        <taxon>Eukaryota</taxon>
        <taxon>Fungi</taxon>
        <taxon>Dikarya</taxon>
        <taxon>Ascomycota</taxon>
        <taxon>Pezizomycotina</taxon>
        <taxon>Sordariomycetes</taxon>
        <taxon>Sordariomycetidae</taxon>
        <taxon>Sordariales</taxon>
        <taxon>Lasiosphaeriaceae</taxon>
        <taxon>Lasiosphaeria</taxon>
    </lineage>
</organism>
<dbReference type="Proteomes" id="UP001275084">
    <property type="component" value="Unassembled WGS sequence"/>
</dbReference>
<dbReference type="EMBL" id="JAUIQD010000007">
    <property type="protein sequence ID" value="KAK3343866.1"/>
    <property type="molecule type" value="Genomic_DNA"/>
</dbReference>
<name>A0AAJ0H8Q9_9PEZI</name>
<feature type="domain" description="DUF2470" evidence="2">
    <location>
        <begin position="12"/>
        <end position="90"/>
    </location>
</feature>
<feature type="transmembrane region" description="Helical" evidence="1">
    <location>
        <begin position="171"/>
        <end position="192"/>
    </location>
</feature>
<comment type="caution">
    <text evidence="3">The sequence shown here is derived from an EMBL/GenBank/DDBJ whole genome shotgun (WGS) entry which is preliminary data.</text>
</comment>
<protein>
    <recommendedName>
        <fullName evidence="2">DUF2470 domain-containing protein</fullName>
    </recommendedName>
</protein>
<keyword evidence="1" id="KW-0812">Transmembrane</keyword>
<dbReference type="AlphaFoldDB" id="A0AAJ0H8Q9"/>
<dbReference type="Gene3D" id="3.20.180.10">
    <property type="entry name" value="PNP-oxidase-like"/>
    <property type="match status" value="1"/>
</dbReference>
<evidence type="ECO:0000313" key="4">
    <source>
        <dbReference type="Proteomes" id="UP001275084"/>
    </source>
</evidence>
<feature type="transmembrane region" description="Helical" evidence="1">
    <location>
        <begin position="204"/>
        <end position="226"/>
    </location>
</feature>